<dbReference type="FunFam" id="1.10.10.10:FF:000001">
    <property type="entry name" value="LysR family transcriptional regulator"/>
    <property type="match status" value="1"/>
</dbReference>
<dbReference type="InterPro" id="IPR036390">
    <property type="entry name" value="WH_DNA-bd_sf"/>
</dbReference>
<keyword evidence="2" id="KW-0805">Transcription regulation</keyword>
<dbReference type="GO" id="GO:0000976">
    <property type="term" value="F:transcription cis-regulatory region binding"/>
    <property type="evidence" value="ECO:0007669"/>
    <property type="project" value="TreeGrafter"/>
</dbReference>
<dbReference type="Pfam" id="PF03466">
    <property type="entry name" value="LysR_substrate"/>
    <property type="match status" value="1"/>
</dbReference>
<feature type="domain" description="HTH lysR-type" evidence="5">
    <location>
        <begin position="8"/>
        <end position="65"/>
    </location>
</feature>
<gene>
    <name evidence="6" type="ORF">DBV39_07475</name>
</gene>
<evidence type="ECO:0000259" key="5">
    <source>
        <dbReference type="PROSITE" id="PS50931"/>
    </source>
</evidence>
<dbReference type="RefSeq" id="WP_108621003.1">
    <property type="nucleotide sequence ID" value="NZ_CP028901.1"/>
</dbReference>
<protein>
    <submittedName>
        <fullName evidence="6">LysR family transcriptional regulator</fullName>
    </submittedName>
</protein>
<evidence type="ECO:0000313" key="6">
    <source>
        <dbReference type="EMBL" id="AWB33574.1"/>
    </source>
</evidence>
<dbReference type="AlphaFoldDB" id="A0A2R4XIN1"/>
<dbReference type="Pfam" id="PF00126">
    <property type="entry name" value="HTH_1"/>
    <property type="match status" value="1"/>
</dbReference>
<dbReference type="Proteomes" id="UP000244571">
    <property type="component" value="Chromosome"/>
</dbReference>
<dbReference type="GO" id="GO:0003700">
    <property type="term" value="F:DNA-binding transcription factor activity"/>
    <property type="evidence" value="ECO:0007669"/>
    <property type="project" value="InterPro"/>
</dbReference>
<name>A0A2R4XIN1_9BURK</name>
<evidence type="ECO:0000313" key="7">
    <source>
        <dbReference type="Proteomes" id="UP000244571"/>
    </source>
</evidence>
<dbReference type="PROSITE" id="PS50931">
    <property type="entry name" value="HTH_LYSR"/>
    <property type="match status" value="1"/>
</dbReference>
<evidence type="ECO:0000256" key="1">
    <source>
        <dbReference type="ARBA" id="ARBA00009437"/>
    </source>
</evidence>
<dbReference type="SUPFAM" id="SSF46785">
    <property type="entry name" value="Winged helix' DNA-binding domain"/>
    <property type="match status" value="1"/>
</dbReference>
<dbReference type="Gene3D" id="3.40.190.10">
    <property type="entry name" value="Periplasmic binding protein-like II"/>
    <property type="match status" value="2"/>
</dbReference>
<accession>A0A2R4XIN1</accession>
<sequence length="328" mass="36781">MPRHDDHLDLRALSAFTRIARTGSFHETARQLNVSASALSQVIRNLESDLGQPLFDRSSRPVSLTRFGEQSLPAIQRLVDEASALRKRLLATGHHTPRNLRLGCVDSFAATVGPSLIRGLDTHENSLQLYSGLAPDISRQIMERYIDFAVSTDPMTEQESVRCVPLFRESWLAIYPQGQSPENIGASANLQAATRNKDFIRYSLRSRIGVQIERFVVHHGVRANRRFEFDETETLLSLVAAGMGWAISSALCLLQSRHSLDRVDVRELAGNLQGGREFYLLWRDDADERLARLLIQMIRQIIAHTILPGIRQALPGLSDQALVLTLNE</sequence>
<keyword evidence="4" id="KW-0804">Transcription</keyword>
<reference evidence="6 7" key="1">
    <citation type="submission" date="2018-04" db="EMBL/GenBank/DDBJ databases">
        <title>Bordetella sp. HZ20 isolated from seawater.</title>
        <authorList>
            <person name="Sun C."/>
        </authorList>
    </citation>
    <scope>NUCLEOTIDE SEQUENCE [LARGE SCALE GENOMIC DNA]</scope>
    <source>
        <strain evidence="6 7">HZ20</strain>
    </source>
</reference>
<keyword evidence="7" id="KW-1185">Reference proteome</keyword>
<dbReference type="PANTHER" id="PTHR30126">
    <property type="entry name" value="HTH-TYPE TRANSCRIPTIONAL REGULATOR"/>
    <property type="match status" value="1"/>
</dbReference>
<dbReference type="Gene3D" id="1.10.10.10">
    <property type="entry name" value="Winged helix-like DNA-binding domain superfamily/Winged helix DNA-binding domain"/>
    <property type="match status" value="1"/>
</dbReference>
<evidence type="ECO:0000256" key="3">
    <source>
        <dbReference type="ARBA" id="ARBA00023125"/>
    </source>
</evidence>
<comment type="similarity">
    <text evidence="1">Belongs to the LysR transcriptional regulatory family.</text>
</comment>
<dbReference type="PRINTS" id="PR00039">
    <property type="entry name" value="HTHLYSR"/>
</dbReference>
<dbReference type="OrthoDB" id="6113677at2"/>
<dbReference type="EMBL" id="CP028901">
    <property type="protein sequence ID" value="AWB33574.1"/>
    <property type="molecule type" value="Genomic_DNA"/>
</dbReference>
<dbReference type="CDD" id="cd05466">
    <property type="entry name" value="PBP2_LTTR_substrate"/>
    <property type="match status" value="1"/>
</dbReference>
<evidence type="ECO:0000256" key="4">
    <source>
        <dbReference type="ARBA" id="ARBA00023163"/>
    </source>
</evidence>
<dbReference type="InterPro" id="IPR036388">
    <property type="entry name" value="WH-like_DNA-bd_sf"/>
</dbReference>
<dbReference type="PANTHER" id="PTHR30126:SF40">
    <property type="entry name" value="HTH-TYPE TRANSCRIPTIONAL REGULATOR GLTR"/>
    <property type="match status" value="1"/>
</dbReference>
<keyword evidence="3" id="KW-0238">DNA-binding</keyword>
<dbReference type="InterPro" id="IPR005119">
    <property type="entry name" value="LysR_subst-bd"/>
</dbReference>
<proteinExistence type="inferred from homology"/>
<dbReference type="KEGG" id="boz:DBV39_07475"/>
<dbReference type="SUPFAM" id="SSF53850">
    <property type="entry name" value="Periplasmic binding protein-like II"/>
    <property type="match status" value="1"/>
</dbReference>
<dbReference type="InterPro" id="IPR000847">
    <property type="entry name" value="LysR_HTH_N"/>
</dbReference>
<evidence type="ECO:0000256" key="2">
    <source>
        <dbReference type="ARBA" id="ARBA00023015"/>
    </source>
</evidence>
<organism evidence="6 7">
    <name type="scientific">Orrella marina</name>
    <dbReference type="NCBI Taxonomy" id="2163011"/>
    <lineage>
        <taxon>Bacteria</taxon>
        <taxon>Pseudomonadati</taxon>
        <taxon>Pseudomonadota</taxon>
        <taxon>Betaproteobacteria</taxon>
        <taxon>Burkholderiales</taxon>
        <taxon>Alcaligenaceae</taxon>
        <taxon>Orrella</taxon>
    </lineage>
</organism>